<dbReference type="SUPFAM" id="SSF55729">
    <property type="entry name" value="Acyl-CoA N-acyltransferases (Nat)"/>
    <property type="match status" value="1"/>
</dbReference>
<dbReference type="PANTHER" id="PTHR43441:SF12">
    <property type="entry name" value="RIBOSOMAL N-ACETYLTRANSFERASE YDAF-RELATED"/>
    <property type="match status" value="1"/>
</dbReference>
<dbReference type="PANTHER" id="PTHR43441">
    <property type="entry name" value="RIBOSOMAL-PROTEIN-SERINE ACETYLTRANSFERASE"/>
    <property type="match status" value="1"/>
</dbReference>
<feature type="domain" description="N-acetyltransferase" evidence="1">
    <location>
        <begin position="59"/>
        <end position="223"/>
    </location>
</feature>
<dbReference type="InterPro" id="IPR016181">
    <property type="entry name" value="Acyl_CoA_acyltransferase"/>
</dbReference>
<name>A0A1H9EMY6_9BACI</name>
<evidence type="ECO:0000313" key="3">
    <source>
        <dbReference type="Proteomes" id="UP000199410"/>
    </source>
</evidence>
<dbReference type="Proteomes" id="UP000199410">
    <property type="component" value="Unassembled WGS sequence"/>
</dbReference>
<evidence type="ECO:0000313" key="2">
    <source>
        <dbReference type="EMBL" id="SEQ26583.1"/>
    </source>
</evidence>
<reference evidence="2 3" key="1">
    <citation type="submission" date="2016-10" db="EMBL/GenBank/DDBJ databases">
        <authorList>
            <person name="Varghese N."/>
            <person name="Submissions S."/>
        </authorList>
    </citation>
    <scope>NUCLEOTIDE SEQUENCE [LARGE SCALE GENOMIC DNA]</scope>
    <source>
        <strain evidence="2 3">TC-13</strain>
    </source>
</reference>
<dbReference type="GO" id="GO:0005737">
    <property type="term" value="C:cytoplasm"/>
    <property type="evidence" value="ECO:0007669"/>
    <property type="project" value="TreeGrafter"/>
</dbReference>
<comment type="caution">
    <text evidence="2">The sequence shown here is derived from an EMBL/GenBank/DDBJ whole genome shotgun (WGS) entry which is preliminary data.</text>
</comment>
<evidence type="ECO:0000259" key="1">
    <source>
        <dbReference type="PROSITE" id="PS51186"/>
    </source>
</evidence>
<dbReference type="AlphaFoldDB" id="A0A1H9EMY6"/>
<organism evidence="2 3">
    <name type="scientific">Lysinibacillus fusiformis</name>
    <dbReference type="NCBI Taxonomy" id="28031"/>
    <lineage>
        <taxon>Bacteria</taxon>
        <taxon>Bacillati</taxon>
        <taxon>Bacillota</taxon>
        <taxon>Bacilli</taxon>
        <taxon>Bacillales</taxon>
        <taxon>Bacillaceae</taxon>
        <taxon>Lysinibacillus</taxon>
    </lineage>
</organism>
<sequence length="238" mass="27508">MLKQYYLGTNIKCKANSFNFMEGLAFYIQIFGNEVYNKINRTKGVGTMFKYDINEDAYLKLLDLSDVHDLFALTDRSRDTLREWLPFVDGVQTVKDTEAFVKKAMQQYADNDGIQAGIYYDGQLAGVIGYHQINWQHKWTSIGYWLGNEFVGKGLVTNSMKALIDYAFHYLKLHRIEVRVAVGNIRSRTIPKVLGFHEEGRLRDAEWLYDHHVDQVVYGITAAEWKKIKMTNEATVAL</sequence>
<keyword evidence="2" id="KW-0808">Transferase</keyword>
<gene>
    <name evidence="2" type="ORF">SAMN02787113_01349</name>
</gene>
<dbReference type="GO" id="GO:1990189">
    <property type="term" value="F:protein N-terminal-serine acetyltransferase activity"/>
    <property type="evidence" value="ECO:0007669"/>
    <property type="project" value="TreeGrafter"/>
</dbReference>
<dbReference type="InterPro" id="IPR000182">
    <property type="entry name" value="GNAT_dom"/>
</dbReference>
<dbReference type="EMBL" id="FOEL01000004">
    <property type="protein sequence ID" value="SEQ26583.1"/>
    <property type="molecule type" value="Genomic_DNA"/>
</dbReference>
<dbReference type="InterPro" id="IPR051908">
    <property type="entry name" value="Ribosomal_N-acetyltransferase"/>
</dbReference>
<dbReference type="Gene3D" id="3.40.630.30">
    <property type="match status" value="1"/>
</dbReference>
<dbReference type="GO" id="GO:0008999">
    <property type="term" value="F:protein-N-terminal-alanine acetyltransferase activity"/>
    <property type="evidence" value="ECO:0007669"/>
    <property type="project" value="TreeGrafter"/>
</dbReference>
<protein>
    <submittedName>
        <fullName evidence="2">Ribosomal-protein-serine acetyltransferase</fullName>
    </submittedName>
</protein>
<proteinExistence type="predicted"/>
<dbReference type="PROSITE" id="PS51186">
    <property type="entry name" value="GNAT"/>
    <property type="match status" value="1"/>
</dbReference>
<dbReference type="Pfam" id="PF13302">
    <property type="entry name" value="Acetyltransf_3"/>
    <property type="match status" value="1"/>
</dbReference>
<accession>A0A1H9EMY6</accession>